<dbReference type="SUPFAM" id="SSF56849">
    <property type="entry name" value="delta-Endotoxin (insectocide), N-terminal domain"/>
    <property type="match status" value="1"/>
</dbReference>
<dbReference type="Gene3D" id="1.20.190.10">
    <property type="entry name" value="Pesticidal crystal protein, N-terminal domain"/>
    <property type="match status" value="2"/>
</dbReference>
<protein>
    <submittedName>
        <fullName evidence="1">Uncharacterized protein</fullName>
    </submittedName>
</protein>
<evidence type="ECO:0000313" key="1">
    <source>
        <dbReference type="EMBL" id="EEN42082.1"/>
    </source>
</evidence>
<name>C3ZZE6_BRAFL</name>
<organism>
    <name type="scientific">Branchiostoma floridae</name>
    <name type="common">Florida lancelet</name>
    <name type="synonym">Amphioxus</name>
    <dbReference type="NCBI Taxonomy" id="7739"/>
    <lineage>
        <taxon>Eukaryota</taxon>
        <taxon>Metazoa</taxon>
        <taxon>Chordata</taxon>
        <taxon>Cephalochordata</taxon>
        <taxon>Leptocardii</taxon>
        <taxon>Amphioxiformes</taxon>
        <taxon>Branchiostomatidae</taxon>
        <taxon>Branchiostoma</taxon>
    </lineage>
</organism>
<dbReference type="GO" id="GO:0090729">
    <property type="term" value="F:toxin activity"/>
    <property type="evidence" value="ECO:0007669"/>
    <property type="project" value="InterPro"/>
</dbReference>
<proteinExistence type="predicted"/>
<dbReference type="AlphaFoldDB" id="C3ZZE6"/>
<sequence>MTYMYVRDFPVRLSHFGGISPVHRLVKTDLNIGVDSCSFKNRPTYRPAVTYCYQEMGNTGSKMTLHAFLREDQKEPIAEVASRLAGEMTKVAIMTKDAGVKAAGEAARNGTEAAIGAIATAAAGTTAGAVAGALAGPVGMVVGAIATAILNGIWNAIFPPDSTEVHASIEEIRNVLRQELHEDTITKINGLLSDLRARLTIDYANSRKTSDLTDKRARQRLHDELEALNSNMDGVIGTLMQKSYAKIGLVNFLLLAGLRLALYQEMANVDPQNEDSQFNPTKSRYAAPEIGVVAEYARRYADHAEKYWKQVQVEYRKSINVTDWRYQEEYWEKQKRKLEEKFCHPEEIIANWRRLIEVPLNVPDIKGSTMTLDEFLRGNEKDPIADAASRLAEEMTKEAVTVAKDAAGAAASEAFEGADTAAVIAGPIGVIAGALATKLLSDDCEWEALIPLTKVDPAIADIQKALGQDLGDTTERINDLLSVLKAKLRNIDDYAHNMKDSDLTKPDDRRHLYGELKSLNNELDEGFVMLQQDKYAKIGLAIFLLLASLRLALYQEMANVDPRNRDQKFNAAKSLRYASPHTGQVAKHARQYAKHAETVWLQVLKDRKKTIKVTTYIGNKEYWEKQKKKLEEKFCHPEEIIANWRRLIEVPINIPDVPVEDSPDVTDSPVQMAVKLQLHELYHYVLL</sequence>
<accession>C3ZZE6</accession>
<gene>
    <name evidence="1" type="ORF">BRAFLDRAFT_108256</name>
</gene>
<dbReference type="EMBL" id="GG666749">
    <property type="protein sequence ID" value="EEN42082.1"/>
    <property type="molecule type" value="Genomic_DNA"/>
</dbReference>
<dbReference type="InParanoid" id="C3ZZE6"/>
<dbReference type="InterPro" id="IPR036716">
    <property type="entry name" value="Pest_crys_N_sf"/>
</dbReference>
<reference evidence="1" key="1">
    <citation type="journal article" date="2008" name="Nature">
        <title>The amphioxus genome and the evolution of the chordate karyotype.</title>
        <authorList>
            <consortium name="US DOE Joint Genome Institute (JGI-PGF)"/>
            <person name="Putnam N.H."/>
            <person name="Butts T."/>
            <person name="Ferrier D.E.K."/>
            <person name="Furlong R.F."/>
            <person name="Hellsten U."/>
            <person name="Kawashima T."/>
            <person name="Robinson-Rechavi M."/>
            <person name="Shoguchi E."/>
            <person name="Terry A."/>
            <person name="Yu J.-K."/>
            <person name="Benito-Gutierrez E.L."/>
            <person name="Dubchak I."/>
            <person name="Garcia-Fernandez J."/>
            <person name="Gibson-Brown J.J."/>
            <person name="Grigoriev I.V."/>
            <person name="Horton A.C."/>
            <person name="de Jong P.J."/>
            <person name="Jurka J."/>
            <person name="Kapitonov V.V."/>
            <person name="Kohara Y."/>
            <person name="Kuroki Y."/>
            <person name="Lindquist E."/>
            <person name="Lucas S."/>
            <person name="Osoegawa K."/>
            <person name="Pennacchio L.A."/>
            <person name="Salamov A.A."/>
            <person name="Satou Y."/>
            <person name="Sauka-Spengler T."/>
            <person name="Schmutz J."/>
            <person name="Shin-I T."/>
            <person name="Toyoda A."/>
            <person name="Bronner-Fraser M."/>
            <person name="Fujiyama A."/>
            <person name="Holland L.Z."/>
            <person name="Holland P.W.H."/>
            <person name="Satoh N."/>
            <person name="Rokhsar D.S."/>
        </authorList>
    </citation>
    <scope>NUCLEOTIDE SEQUENCE [LARGE SCALE GENOMIC DNA]</scope>
    <source>
        <strain evidence="1">S238N-H82</strain>
        <tissue evidence="1">Testes</tissue>
    </source>
</reference>